<evidence type="ECO:0000256" key="4">
    <source>
        <dbReference type="ARBA" id="ARBA00022475"/>
    </source>
</evidence>
<feature type="transmembrane region" description="Helical" evidence="17">
    <location>
        <begin position="311"/>
        <end position="330"/>
    </location>
</feature>
<keyword evidence="6" id="KW-0677">Repeat</keyword>
<dbReference type="AlphaFoldDB" id="A0A674F3T4"/>
<feature type="transmembrane region" description="Helical" evidence="17">
    <location>
        <begin position="206"/>
        <end position="227"/>
    </location>
</feature>
<keyword evidence="10 17" id="KW-0472">Membrane</keyword>
<evidence type="ECO:0000256" key="12">
    <source>
        <dbReference type="ARBA" id="ARBA00036173"/>
    </source>
</evidence>
<dbReference type="GO" id="GO:0005886">
    <property type="term" value="C:plasma membrane"/>
    <property type="evidence" value="ECO:0007669"/>
    <property type="project" value="UniProtKB-SubCell"/>
</dbReference>
<feature type="compositionally biased region" description="Acidic residues" evidence="18">
    <location>
        <begin position="119"/>
        <end position="130"/>
    </location>
</feature>
<proteinExistence type="inferred from homology"/>
<reference evidence="20" key="2">
    <citation type="submission" date="2025-09" db="UniProtKB">
        <authorList>
            <consortium name="Ensembl"/>
        </authorList>
    </citation>
    <scope>IDENTIFICATION</scope>
</reference>
<evidence type="ECO:0000256" key="10">
    <source>
        <dbReference type="ARBA" id="ARBA00023136"/>
    </source>
</evidence>
<evidence type="ECO:0000256" key="15">
    <source>
        <dbReference type="ARBA" id="ARBA00036293"/>
    </source>
</evidence>
<accession>A0A674F3T4</accession>
<dbReference type="InterPro" id="IPR045349">
    <property type="entry name" value="SLC41A1-3"/>
</dbReference>
<comment type="catalytic activity">
    <reaction evidence="13">
        <text>Fe(2+)(in) = Fe(2+)(out)</text>
        <dbReference type="Rhea" id="RHEA:28486"/>
        <dbReference type="ChEBI" id="CHEBI:29033"/>
    </reaction>
</comment>
<evidence type="ECO:0000256" key="17">
    <source>
        <dbReference type="RuleBase" id="RU369007"/>
    </source>
</evidence>
<dbReference type="Pfam" id="PF01769">
    <property type="entry name" value="MgtE"/>
    <property type="match status" value="2"/>
</dbReference>
<reference evidence="20" key="1">
    <citation type="submission" date="2025-08" db="UniProtKB">
        <authorList>
            <consortium name="Ensembl"/>
        </authorList>
    </citation>
    <scope>IDENTIFICATION</scope>
</reference>
<evidence type="ECO:0000256" key="14">
    <source>
        <dbReference type="ARBA" id="ARBA00036245"/>
    </source>
</evidence>
<evidence type="ECO:0000313" key="21">
    <source>
        <dbReference type="Proteomes" id="UP000472277"/>
    </source>
</evidence>
<gene>
    <name evidence="20" type="primary">LOC115180280</name>
</gene>
<feature type="transmembrane region" description="Helical" evidence="17">
    <location>
        <begin position="374"/>
        <end position="391"/>
    </location>
</feature>
<feature type="transmembrane region" description="Helical" evidence="17">
    <location>
        <begin position="342"/>
        <end position="362"/>
    </location>
</feature>
<dbReference type="PANTHER" id="PTHR16228:SF25">
    <property type="entry name" value="SOLUTE CARRIER FAMILY 41 MEMBER 2"/>
    <property type="match status" value="1"/>
</dbReference>
<feature type="transmembrane region" description="Helical" evidence="17">
    <location>
        <begin position="505"/>
        <end position="528"/>
    </location>
</feature>
<comment type="catalytic activity">
    <reaction evidence="15">
        <text>Ni(2+)(in) = Ni(2+)(out)</text>
        <dbReference type="Rhea" id="RHEA:29831"/>
        <dbReference type="ChEBI" id="CHEBI:49786"/>
    </reaction>
</comment>
<keyword evidence="21" id="KW-1185">Reference proteome</keyword>
<evidence type="ECO:0000256" key="1">
    <source>
        <dbReference type="ARBA" id="ARBA00004651"/>
    </source>
</evidence>
<evidence type="ECO:0000256" key="11">
    <source>
        <dbReference type="ARBA" id="ARBA00034269"/>
    </source>
</evidence>
<comment type="similarity">
    <text evidence="2 17">Belongs to the SLC41A transporter family.</text>
</comment>
<feature type="transmembrane region" description="Helical" evidence="17">
    <location>
        <begin position="435"/>
        <end position="452"/>
    </location>
</feature>
<evidence type="ECO:0000256" key="7">
    <source>
        <dbReference type="ARBA" id="ARBA00022842"/>
    </source>
</evidence>
<dbReference type="FunFam" id="1.10.357.20:FF:000002">
    <property type="entry name" value="Solute carrier family 41, member 2"/>
    <property type="match status" value="1"/>
</dbReference>
<comment type="catalytic activity">
    <reaction evidence="14">
        <text>Co(2+)(in) = Co(2+)(out)</text>
        <dbReference type="Rhea" id="RHEA:28578"/>
        <dbReference type="ChEBI" id="CHEBI:48828"/>
    </reaction>
</comment>
<sequence>MNIHTLGDSLGPSLAVRMSGAAGGWSSLSLKPVPIGWIPSLFQTMVPTGYTKLQEERGLAMVDLGPKPDGNGYRPDPTHLEVRRHSDRVARTSVSLSDGGDVRYSETEPMLPEGTLSGEEGDDEENEEEESQRPPTRNMPKESPLAMALQIVVPFLLAGFGTVSAGMVLDIVQHWDAFKYITEIFILVPALLGLKGNLEMTLASRLSTAVQATVVGFLAAVAAVVLGWIPEGKFQMNHAVLLCSASVATAFIASMLQGFIMVGVIVGSKKTGINPDNVATPIAASFGDLITLAILAWISQGLYNCLDSHPYASSLVCAFFLSLTPVWMVISSKHPASRTLLYSGWEPVITAMVISSIGGLILDKTVSDPNLAGIVVYTPVINGIGGNLVAIQSSRISTHLHFHSAPGEVPEEAKGCYYPCRTFCGTGANHRSAQVLLLLVLPGHLIFLYTIHLMKSGHTTLTPIFMTVYLAAALLQVFLLLCIADWMVYSMWRSGKDPDSFSIPYLTALGDLLGTALLALSFQFLWYIGDQDSDVGD</sequence>
<evidence type="ECO:0000256" key="3">
    <source>
        <dbReference type="ARBA" id="ARBA00022448"/>
    </source>
</evidence>
<dbReference type="SUPFAM" id="SSF161093">
    <property type="entry name" value="MgtE membrane domain-like"/>
    <property type="match status" value="2"/>
</dbReference>
<evidence type="ECO:0000256" key="6">
    <source>
        <dbReference type="ARBA" id="ARBA00022737"/>
    </source>
</evidence>
<comment type="subcellular location">
    <subcellularLocation>
        <location evidence="1">Cell membrane</location>
        <topology evidence="1">Multi-pass membrane protein</topology>
    </subcellularLocation>
    <subcellularLocation>
        <location evidence="17">Membrane</location>
        <topology evidence="17">Multi-pass membrane protein</topology>
    </subcellularLocation>
</comment>
<evidence type="ECO:0000256" key="9">
    <source>
        <dbReference type="ARBA" id="ARBA00023065"/>
    </source>
</evidence>
<keyword evidence="8 17" id="KW-1133">Transmembrane helix</keyword>
<evidence type="ECO:0000256" key="8">
    <source>
        <dbReference type="ARBA" id="ARBA00022989"/>
    </source>
</evidence>
<organism evidence="20 21">
    <name type="scientific">Salmo trutta</name>
    <name type="common">Brown trout</name>
    <dbReference type="NCBI Taxonomy" id="8032"/>
    <lineage>
        <taxon>Eukaryota</taxon>
        <taxon>Metazoa</taxon>
        <taxon>Chordata</taxon>
        <taxon>Craniata</taxon>
        <taxon>Vertebrata</taxon>
        <taxon>Euteleostomi</taxon>
        <taxon>Actinopterygii</taxon>
        <taxon>Neopterygii</taxon>
        <taxon>Teleostei</taxon>
        <taxon>Protacanthopterygii</taxon>
        <taxon>Salmoniformes</taxon>
        <taxon>Salmonidae</taxon>
        <taxon>Salmoninae</taxon>
        <taxon>Salmo</taxon>
    </lineage>
</organism>
<feature type="domain" description="SLC41A/MgtE integral membrane" evidence="19">
    <location>
        <begin position="212"/>
        <end position="297"/>
    </location>
</feature>
<evidence type="ECO:0000256" key="5">
    <source>
        <dbReference type="ARBA" id="ARBA00022692"/>
    </source>
</evidence>
<protein>
    <recommendedName>
        <fullName evidence="17">Solute carrier family 41 member</fullName>
    </recommendedName>
</protein>
<keyword evidence="7 17" id="KW-0460">Magnesium</keyword>
<feature type="compositionally biased region" description="Basic and acidic residues" evidence="18">
    <location>
        <begin position="76"/>
        <end position="90"/>
    </location>
</feature>
<evidence type="ECO:0000256" key="2">
    <source>
        <dbReference type="ARBA" id="ARBA00009749"/>
    </source>
</evidence>
<feature type="transmembrane region" description="Helical" evidence="17">
    <location>
        <begin position="464"/>
        <end position="484"/>
    </location>
</feature>
<dbReference type="GO" id="GO:0008324">
    <property type="term" value="F:monoatomic cation transmembrane transporter activity"/>
    <property type="evidence" value="ECO:0007669"/>
    <property type="project" value="UniProtKB-UniRule"/>
</dbReference>
<evidence type="ECO:0000259" key="19">
    <source>
        <dbReference type="Pfam" id="PF01769"/>
    </source>
</evidence>
<feature type="domain" description="SLC41A/MgtE integral membrane" evidence="19">
    <location>
        <begin position="378"/>
        <end position="520"/>
    </location>
</feature>
<comment type="catalytic activity">
    <reaction evidence="12">
        <text>Mn(2+)(in) = Mn(2+)(out)</text>
        <dbReference type="Rhea" id="RHEA:28699"/>
        <dbReference type="ChEBI" id="CHEBI:29035"/>
    </reaction>
</comment>
<evidence type="ECO:0000256" key="13">
    <source>
        <dbReference type="ARBA" id="ARBA00036243"/>
    </source>
</evidence>
<evidence type="ECO:0000313" key="20">
    <source>
        <dbReference type="Ensembl" id="ENSSTUP00000114938.1"/>
    </source>
</evidence>
<comment type="function">
    <text evidence="17">Acts as a magnesium transporter.</text>
</comment>
<dbReference type="GO" id="GO:0022890">
    <property type="term" value="F:inorganic cation transmembrane transporter activity"/>
    <property type="evidence" value="ECO:0007669"/>
    <property type="project" value="UniProtKB-UniRule"/>
</dbReference>
<dbReference type="GO" id="GO:0030001">
    <property type="term" value="P:metal ion transport"/>
    <property type="evidence" value="ECO:0007669"/>
    <property type="project" value="UniProtKB-UniRule"/>
</dbReference>
<comment type="catalytic activity">
    <reaction evidence="11">
        <text>Mg(2+)(in) = Mg(2+)(out)</text>
        <dbReference type="Rhea" id="RHEA:29827"/>
        <dbReference type="ChEBI" id="CHEBI:18420"/>
    </reaction>
</comment>
<dbReference type="PANTHER" id="PTHR16228">
    <property type="entry name" value="DIVALENT CATION TRANSPORTER SOLUTE CARRIER FAMILY 41"/>
    <property type="match status" value="1"/>
</dbReference>
<comment type="function">
    <text evidence="16">Acts as a plasma-membrane magnesium transporter. Can also mediate the transport of other divalent metal cations in an order of Ba(2+) &gt; Ni(2+) &gt; Co(2+) &gt; Fe(2+) &gt; Mn(2+).</text>
</comment>
<keyword evidence="9 17" id="KW-0406">Ion transport</keyword>
<dbReference type="GeneTree" id="ENSGT01040000240385"/>
<dbReference type="Gene3D" id="1.10.357.20">
    <property type="entry name" value="SLC41 divalent cation transporters, integral membrane domain"/>
    <property type="match status" value="2"/>
</dbReference>
<feature type="transmembrane region" description="Helical" evidence="17">
    <location>
        <begin position="145"/>
        <end position="165"/>
    </location>
</feature>
<keyword evidence="4" id="KW-1003">Cell membrane</keyword>
<feature type="transmembrane region" description="Helical" evidence="17">
    <location>
        <begin position="239"/>
        <end position="266"/>
    </location>
</feature>
<dbReference type="InterPro" id="IPR036739">
    <property type="entry name" value="SLC41_membr_dom_sf"/>
</dbReference>
<dbReference type="Ensembl" id="ENSSTUT00000122984.1">
    <property type="protein sequence ID" value="ENSSTUP00000114938.1"/>
    <property type="gene ID" value="ENSSTUG00000050613.1"/>
</dbReference>
<evidence type="ECO:0000256" key="18">
    <source>
        <dbReference type="SAM" id="MobiDB-lite"/>
    </source>
</evidence>
<feature type="transmembrane region" description="Helical" evidence="17">
    <location>
        <begin position="177"/>
        <end position="194"/>
    </location>
</feature>
<dbReference type="InterPro" id="IPR006667">
    <property type="entry name" value="SLC41_membr_dom"/>
</dbReference>
<feature type="region of interest" description="Disordered" evidence="18">
    <location>
        <begin position="65"/>
        <end position="141"/>
    </location>
</feature>
<feature type="transmembrane region" description="Helical" evidence="17">
    <location>
        <begin position="278"/>
        <end position="299"/>
    </location>
</feature>
<keyword evidence="5 17" id="KW-0812">Transmembrane</keyword>
<keyword evidence="3 17" id="KW-0813">Transport</keyword>
<dbReference type="Proteomes" id="UP000472277">
    <property type="component" value="Chromosome 40"/>
</dbReference>
<name>A0A674F3T4_SALTR</name>
<evidence type="ECO:0000256" key="16">
    <source>
        <dbReference type="ARBA" id="ARBA00046252"/>
    </source>
</evidence>